<reference evidence="3 4" key="1">
    <citation type="submission" date="2015-03" db="EMBL/GenBank/DDBJ databases">
        <title>Genome assembly of Sandaracinus amylolyticus DSM 53668.</title>
        <authorList>
            <person name="Sharma G."/>
            <person name="Subramanian S."/>
        </authorList>
    </citation>
    <scope>NUCLEOTIDE SEQUENCE [LARGE SCALE GENOMIC DNA]</scope>
    <source>
        <strain evidence="3 4">DSM 53668</strain>
    </source>
</reference>
<dbReference type="Proteomes" id="UP000034883">
    <property type="component" value="Chromosome"/>
</dbReference>
<dbReference type="SMART" id="SM00882">
    <property type="entry name" value="CoA_trans"/>
    <property type="match status" value="1"/>
</dbReference>
<evidence type="ECO:0000256" key="1">
    <source>
        <dbReference type="ARBA" id="ARBA00007047"/>
    </source>
</evidence>
<protein>
    <submittedName>
        <fullName evidence="3">Succinyl-CoA 3-ketoacid-coenzyme A transferase subunit B</fullName>
    </submittedName>
</protein>
<dbReference type="InterPro" id="IPR012791">
    <property type="entry name" value="3-oxoacid_CoA-transf_B"/>
</dbReference>
<evidence type="ECO:0000256" key="2">
    <source>
        <dbReference type="ARBA" id="ARBA00022679"/>
    </source>
</evidence>
<dbReference type="NCBIfam" id="TIGR02428">
    <property type="entry name" value="pcaJ_scoB_fam"/>
    <property type="match status" value="1"/>
</dbReference>
<dbReference type="AlphaFoldDB" id="A0A0F6SGW2"/>
<dbReference type="InterPro" id="IPR004165">
    <property type="entry name" value="CoA_trans_fam_I"/>
</dbReference>
<dbReference type="RefSeq" id="WP_053236437.1">
    <property type="nucleotide sequence ID" value="NZ_CP011125.1"/>
</dbReference>
<dbReference type="EMBL" id="CP011125">
    <property type="protein sequence ID" value="AKF09389.1"/>
    <property type="molecule type" value="Genomic_DNA"/>
</dbReference>
<name>A0A0F6SGW2_9BACT</name>
<dbReference type="SUPFAM" id="SSF100950">
    <property type="entry name" value="NagB/RpiA/CoA transferase-like"/>
    <property type="match status" value="1"/>
</dbReference>
<evidence type="ECO:0000313" key="4">
    <source>
        <dbReference type="Proteomes" id="UP000034883"/>
    </source>
</evidence>
<dbReference type="Pfam" id="PF01144">
    <property type="entry name" value="CoA_trans"/>
    <property type="match status" value="1"/>
</dbReference>
<accession>A0A0F6SGW2</accession>
<evidence type="ECO:0000313" key="3">
    <source>
        <dbReference type="EMBL" id="AKF09389.1"/>
    </source>
</evidence>
<dbReference type="Gene3D" id="3.40.1080.10">
    <property type="entry name" value="Glutaconate Coenzyme A-transferase"/>
    <property type="match status" value="1"/>
</dbReference>
<comment type="similarity">
    <text evidence="1">Belongs to the 3-oxoacid CoA-transferase subunit B family.</text>
</comment>
<sequence>MPWTKEQMAERAAREIEPGSIVNLGIGLPTLVADYLPDELGVWFHSENGLLGMGPFPYEGEEDSQIINAGKQTVTVVPGGSTFDSALSFGMIRGGHVDLAILGAMQVASNGDLANWAIPGGKVMGIGGAMDLASGARRILVMTQHVTKEGEPKLVASCTYPLTAKGCVNRIISELAVIDVTREGFRLVEAAPGVTIDELRAKTGAPLAG</sequence>
<dbReference type="KEGG" id="samy:DB32_006538"/>
<dbReference type="InterPro" id="IPR037171">
    <property type="entry name" value="NagB/RpiA_transferase-like"/>
</dbReference>
<organism evidence="3 4">
    <name type="scientific">Sandaracinus amylolyticus</name>
    <dbReference type="NCBI Taxonomy" id="927083"/>
    <lineage>
        <taxon>Bacteria</taxon>
        <taxon>Pseudomonadati</taxon>
        <taxon>Myxococcota</taxon>
        <taxon>Polyangia</taxon>
        <taxon>Polyangiales</taxon>
        <taxon>Sandaracinaceae</taxon>
        <taxon>Sandaracinus</taxon>
    </lineage>
</organism>
<dbReference type="PANTHER" id="PTHR13707:SF57">
    <property type="entry name" value="SUCCINYL-COA:3-KETOACID COENZYME A TRANSFERASE SUBUNIT B-RELATED"/>
    <property type="match status" value="1"/>
</dbReference>
<keyword evidence="2 3" id="KW-0808">Transferase</keyword>
<proteinExistence type="inferred from homology"/>
<gene>
    <name evidence="3" type="ORF">DB32_006538</name>
</gene>
<dbReference type="STRING" id="927083.DB32_006538"/>
<dbReference type="InterPro" id="IPR004164">
    <property type="entry name" value="CoA_transf_AS"/>
</dbReference>
<keyword evidence="4" id="KW-1185">Reference proteome</keyword>
<dbReference type="PROSITE" id="PS01274">
    <property type="entry name" value="COA_TRANSF_2"/>
    <property type="match status" value="1"/>
</dbReference>
<dbReference type="PANTHER" id="PTHR13707">
    <property type="entry name" value="KETOACID-COENZYME A TRANSFERASE"/>
    <property type="match status" value="1"/>
</dbReference>
<dbReference type="GO" id="GO:0008410">
    <property type="term" value="F:CoA-transferase activity"/>
    <property type="evidence" value="ECO:0007669"/>
    <property type="project" value="InterPro"/>
</dbReference>
<dbReference type="OrthoDB" id="9777193at2"/>